<dbReference type="EMBL" id="JAEPRB010000088">
    <property type="protein sequence ID" value="KAG2222234.1"/>
    <property type="molecule type" value="Genomic_DNA"/>
</dbReference>
<dbReference type="FunFam" id="3.30.1330.30:FF:000003">
    <property type="entry name" value="60S ribosomal protein L7a"/>
    <property type="match status" value="1"/>
</dbReference>
<keyword evidence="2 4" id="KW-0689">Ribosomal protein</keyword>
<dbReference type="InterPro" id="IPR001921">
    <property type="entry name" value="Ribosomal_eL8_euk"/>
</dbReference>
<protein>
    <recommendedName>
        <fullName evidence="4">60S ribosomal protein L8</fullName>
    </recommendedName>
</protein>
<dbReference type="Gene3D" id="3.30.1330.30">
    <property type="match status" value="1"/>
</dbReference>
<dbReference type="InterPro" id="IPR004038">
    <property type="entry name" value="Ribosomal_eL8/eL30/eS12/Gad45"/>
</dbReference>
<accession>A0A8H7VPH7</accession>
<dbReference type="PANTHER" id="PTHR23105">
    <property type="entry name" value="RIBOSOMAL PROTEIN L7AE FAMILY MEMBER"/>
    <property type="match status" value="1"/>
</dbReference>
<evidence type="ECO:0000313" key="8">
    <source>
        <dbReference type="Proteomes" id="UP000646827"/>
    </source>
</evidence>
<dbReference type="OrthoDB" id="29563at2759"/>
<dbReference type="InterPro" id="IPR004037">
    <property type="entry name" value="Ribosomal_eL8-like_CS"/>
</dbReference>
<gene>
    <name evidence="7" type="ORF">INT45_010647</name>
</gene>
<evidence type="ECO:0000256" key="3">
    <source>
        <dbReference type="ARBA" id="ARBA00023274"/>
    </source>
</evidence>
<dbReference type="PRINTS" id="PR00881">
    <property type="entry name" value="L7ARS6FAMILY"/>
</dbReference>
<proteinExistence type="inferred from homology"/>
<comment type="function">
    <text evidence="4">Component of the ribosome.</text>
</comment>
<dbReference type="GO" id="GO:0003723">
    <property type="term" value="F:RNA binding"/>
    <property type="evidence" value="ECO:0007669"/>
    <property type="project" value="UniProtKB-UniRule"/>
</dbReference>
<dbReference type="AlphaFoldDB" id="A0A8H7VPH7"/>
<organism evidence="7 8">
    <name type="scientific">Circinella minor</name>
    <dbReference type="NCBI Taxonomy" id="1195481"/>
    <lineage>
        <taxon>Eukaryota</taxon>
        <taxon>Fungi</taxon>
        <taxon>Fungi incertae sedis</taxon>
        <taxon>Mucoromycota</taxon>
        <taxon>Mucoromycotina</taxon>
        <taxon>Mucoromycetes</taxon>
        <taxon>Mucorales</taxon>
        <taxon>Lichtheimiaceae</taxon>
        <taxon>Circinella</taxon>
    </lineage>
</organism>
<keyword evidence="8" id="KW-1185">Reference proteome</keyword>
<keyword evidence="3 4" id="KW-0687">Ribonucleoprotein</keyword>
<dbReference type="InterPro" id="IPR029064">
    <property type="entry name" value="Ribosomal_eL30-like_sf"/>
</dbReference>
<dbReference type="Proteomes" id="UP000646827">
    <property type="component" value="Unassembled WGS sequence"/>
</dbReference>
<comment type="similarity">
    <text evidence="1 4">Belongs to the eukaryotic ribosomal protein eL8 family.</text>
</comment>
<evidence type="ECO:0000256" key="1">
    <source>
        <dbReference type="ARBA" id="ARBA00007337"/>
    </source>
</evidence>
<name>A0A8H7VPH7_9FUNG</name>
<dbReference type="PROSITE" id="PS01082">
    <property type="entry name" value="RIBOSOMAL_L7AE"/>
    <property type="match status" value="1"/>
</dbReference>
<evidence type="ECO:0000256" key="4">
    <source>
        <dbReference type="RuleBase" id="RU367042"/>
    </source>
</evidence>
<evidence type="ECO:0000259" key="6">
    <source>
        <dbReference type="Pfam" id="PF01248"/>
    </source>
</evidence>
<feature type="region of interest" description="Disordered" evidence="5">
    <location>
        <begin position="1"/>
        <end position="25"/>
    </location>
</feature>
<dbReference type="GO" id="GO:0022625">
    <property type="term" value="C:cytosolic large ribosomal subunit"/>
    <property type="evidence" value="ECO:0007669"/>
    <property type="project" value="UniProtKB-UniRule"/>
</dbReference>
<dbReference type="GO" id="GO:0042254">
    <property type="term" value="P:ribosome biogenesis"/>
    <property type="evidence" value="ECO:0007669"/>
    <property type="project" value="InterPro"/>
</dbReference>
<reference evidence="7 8" key="1">
    <citation type="submission" date="2020-12" db="EMBL/GenBank/DDBJ databases">
        <title>Metabolic potential, ecology and presence of endohyphal bacteria is reflected in genomic diversity of Mucoromycotina.</title>
        <authorList>
            <person name="Muszewska A."/>
            <person name="Okrasinska A."/>
            <person name="Steczkiewicz K."/>
            <person name="Drgas O."/>
            <person name="Orlowska M."/>
            <person name="Perlinska-Lenart U."/>
            <person name="Aleksandrzak-Piekarczyk T."/>
            <person name="Szatraj K."/>
            <person name="Zielenkiewicz U."/>
            <person name="Pilsyk S."/>
            <person name="Malc E."/>
            <person name="Mieczkowski P."/>
            <person name="Kruszewska J.S."/>
            <person name="Biernat P."/>
            <person name="Pawlowska J."/>
        </authorList>
    </citation>
    <scope>NUCLEOTIDE SEQUENCE [LARGE SCALE GENOMIC DNA]</scope>
    <source>
        <strain evidence="7 8">CBS 142.35</strain>
    </source>
</reference>
<feature type="domain" description="Ribosomal protein eL8/eL30/eS12/Gadd45" evidence="6">
    <location>
        <begin position="124"/>
        <end position="211"/>
    </location>
</feature>
<dbReference type="InterPro" id="IPR018492">
    <property type="entry name" value="Ribosomal_eL8/Nhp2"/>
</dbReference>
<evidence type="ECO:0000313" key="7">
    <source>
        <dbReference type="EMBL" id="KAG2222234.1"/>
    </source>
</evidence>
<dbReference type="Pfam" id="PF01248">
    <property type="entry name" value="Ribosomal_L7Ae"/>
    <property type="match status" value="1"/>
</dbReference>
<sequence>MPPAKKSGKKVAPAPYPIKKTTGKTTKANPLFERNAKNFGIGQDIQPKRDVSRFIKWPHYVRLQRQKHILWTRLKVPPAINQFTQHLDKNTTAQLFKLANKYRPETKVEKRQRLRAAAEAKANNKEAPKTDKPVVVKYGLNHITALVEQKKAQLVVIAADINPIELVLWLPALCRKMGVPYAIVPNKGRLGEVVNKKSVTAIAFTDVKDADKNELANVVSAVKVNFNDKWEEHRKTWGGGINGPKSQAKMAKRAAIVAKEIAARQ</sequence>
<dbReference type="PRINTS" id="PR00882">
    <property type="entry name" value="RIBOSOMALL7A"/>
</dbReference>
<dbReference type="InterPro" id="IPR050257">
    <property type="entry name" value="eL8/uL1-like"/>
</dbReference>
<evidence type="ECO:0000256" key="2">
    <source>
        <dbReference type="ARBA" id="ARBA00022980"/>
    </source>
</evidence>
<dbReference type="SUPFAM" id="SSF55315">
    <property type="entry name" value="L30e-like"/>
    <property type="match status" value="1"/>
</dbReference>
<comment type="caution">
    <text evidence="7">The sequence shown here is derived from an EMBL/GenBank/DDBJ whole genome shotgun (WGS) entry which is preliminary data.</text>
</comment>
<evidence type="ECO:0000256" key="5">
    <source>
        <dbReference type="SAM" id="MobiDB-lite"/>
    </source>
</evidence>